<dbReference type="AlphaFoldDB" id="A0A329SLL9"/>
<evidence type="ECO:0000256" key="1">
    <source>
        <dbReference type="ARBA" id="ARBA00009199"/>
    </source>
</evidence>
<reference evidence="9" key="3">
    <citation type="submission" date="2021-01" db="EMBL/GenBank/DDBJ databases">
        <title>Phytophthora aleatoria, a newly-described species from Pinus radiata is distinct from Phytophthora cactorum isolates based on comparative genomics.</title>
        <authorList>
            <person name="Mcdougal R."/>
            <person name="Panda P."/>
            <person name="Williams N."/>
            <person name="Studholme D.J."/>
        </authorList>
    </citation>
    <scope>NUCLEOTIDE SEQUENCE</scope>
    <source>
        <strain evidence="9">NZFS 3830</strain>
    </source>
</reference>
<keyword evidence="10" id="KW-0378">Hydrolase</keyword>
<comment type="caution">
    <text evidence="10">The sequence shown here is derived from an EMBL/GenBank/DDBJ whole genome shotgun (WGS) entry which is preliminary data.</text>
</comment>
<accession>A0A329SLL9</accession>
<keyword evidence="11" id="KW-1185">Reference proteome</keyword>
<dbReference type="InterPro" id="IPR036928">
    <property type="entry name" value="AS_sf"/>
</dbReference>
<dbReference type="Proteomes" id="UP000697107">
    <property type="component" value="Unassembled WGS sequence"/>
</dbReference>
<dbReference type="Proteomes" id="UP000760860">
    <property type="component" value="Unassembled WGS sequence"/>
</dbReference>
<dbReference type="OrthoDB" id="566138at2759"/>
<keyword evidence="2" id="KW-0732">Signal</keyword>
<organism evidence="10 11">
    <name type="scientific">Phytophthora cactorum</name>
    <dbReference type="NCBI Taxonomy" id="29920"/>
    <lineage>
        <taxon>Eukaryota</taxon>
        <taxon>Sar</taxon>
        <taxon>Stramenopiles</taxon>
        <taxon>Oomycota</taxon>
        <taxon>Peronosporomycetes</taxon>
        <taxon>Peronosporales</taxon>
        <taxon>Peronosporaceae</taxon>
        <taxon>Phytophthora</taxon>
    </lineage>
</organism>
<feature type="domain" description="Amidase" evidence="3">
    <location>
        <begin position="165"/>
        <end position="588"/>
    </location>
</feature>
<evidence type="ECO:0000313" key="6">
    <source>
        <dbReference type="EMBL" id="KAG2952855.1"/>
    </source>
</evidence>
<dbReference type="Proteomes" id="UP000736787">
    <property type="component" value="Unassembled WGS sequence"/>
</dbReference>
<dbReference type="Proteomes" id="UP000735874">
    <property type="component" value="Unassembled WGS sequence"/>
</dbReference>
<gene>
    <name evidence="9" type="ORF">JG687_00004703</name>
    <name evidence="10" type="ORF">PC110_g6180</name>
    <name evidence="4" type="ORF">PC113_g2255</name>
    <name evidence="5" type="ORF">PC115_g1638</name>
    <name evidence="6" type="ORF">PC117_g2453</name>
    <name evidence="7" type="ORF">PC118_g6055</name>
    <name evidence="8" type="ORF">PC129_g3222</name>
</gene>
<dbReference type="EMBL" id="RCMV01000064">
    <property type="protein sequence ID" value="KAG3226185.1"/>
    <property type="molecule type" value="Genomic_DNA"/>
</dbReference>
<dbReference type="EMBL" id="RCMI01000021">
    <property type="protein sequence ID" value="KAG2942082.1"/>
    <property type="molecule type" value="Genomic_DNA"/>
</dbReference>
<evidence type="ECO:0000313" key="10">
    <source>
        <dbReference type="EMBL" id="RAW37580.1"/>
    </source>
</evidence>
<dbReference type="Proteomes" id="UP000251314">
    <property type="component" value="Unassembled WGS sequence"/>
</dbReference>
<dbReference type="EMBL" id="JAENGZ010000166">
    <property type="protein sequence ID" value="KAG6966684.1"/>
    <property type="molecule type" value="Genomic_DNA"/>
</dbReference>
<feature type="chain" id="PRO_5040067971" evidence="2">
    <location>
        <begin position="23"/>
        <end position="621"/>
    </location>
</feature>
<evidence type="ECO:0000313" key="5">
    <source>
        <dbReference type="EMBL" id="KAG2942082.1"/>
    </source>
</evidence>
<dbReference type="Proteomes" id="UP000774804">
    <property type="component" value="Unassembled WGS sequence"/>
</dbReference>
<reference evidence="4" key="2">
    <citation type="submission" date="2018-10" db="EMBL/GenBank/DDBJ databases">
        <title>Effector identification in a new, highly contiguous assembly of the strawberry crown rot pathogen Phytophthora cactorum.</title>
        <authorList>
            <person name="Armitage A.D."/>
            <person name="Nellist C.F."/>
            <person name="Bates H."/>
            <person name="Vickerstaff R.J."/>
            <person name="Harrison R.J."/>
        </authorList>
    </citation>
    <scope>NUCLEOTIDE SEQUENCE</scope>
    <source>
        <strain evidence="4">15-7</strain>
        <strain evidence="5">4032</strain>
        <strain evidence="6">4040</strain>
        <strain evidence="7">P415</strain>
        <strain evidence="8">P421</strain>
    </source>
</reference>
<dbReference type="VEuPathDB" id="FungiDB:PC110_g6180"/>
<reference evidence="10 11" key="1">
    <citation type="submission" date="2018-01" db="EMBL/GenBank/DDBJ databases">
        <title>Draft genome of the strawberry crown rot pathogen Phytophthora cactorum.</title>
        <authorList>
            <person name="Armitage A.D."/>
            <person name="Lysoe E."/>
            <person name="Nellist C.F."/>
            <person name="Harrison R.J."/>
            <person name="Brurberg M.B."/>
        </authorList>
    </citation>
    <scope>NUCLEOTIDE SEQUENCE [LARGE SCALE GENOMIC DNA]</scope>
    <source>
        <strain evidence="10 11">10300</strain>
    </source>
</reference>
<evidence type="ECO:0000259" key="3">
    <source>
        <dbReference type="Pfam" id="PF01425"/>
    </source>
</evidence>
<feature type="signal peptide" evidence="2">
    <location>
        <begin position="1"/>
        <end position="22"/>
    </location>
</feature>
<dbReference type="InterPro" id="IPR023631">
    <property type="entry name" value="Amidase_dom"/>
</dbReference>
<evidence type="ECO:0000313" key="4">
    <source>
        <dbReference type="EMBL" id="KAG2867117.1"/>
    </source>
</evidence>
<dbReference type="PROSITE" id="PS00571">
    <property type="entry name" value="AMIDASES"/>
    <property type="match status" value="1"/>
</dbReference>
<dbReference type="SUPFAM" id="SSF75304">
    <property type="entry name" value="Amidase signature (AS) enzymes"/>
    <property type="match status" value="1"/>
</dbReference>
<dbReference type="EMBL" id="RCML01000130">
    <property type="protein sequence ID" value="KAG2989628.1"/>
    <property type="molecule type" value="Genomic_DNA"/>
</dbReference>
<sequence>MVSTSVAVAAVVLLASALLMLGDRVDLPPLETLKTLKQQWATSSGYDLADLSAPVLYGQPLLALAYVARLPVLGRILCNQLAKDNKIVEARKFAASIPDLPLYYPYLEPKQSDFRKGEEPLSLVEFSKKGVKTKSDDAFKHWTIADYTSRYTSREVTPVQVAKALLAAVEKNQQSEYPLNLFVEKHDEEILAQAKASAERYARGEPLGVLDGVPVAIKDEVHIKGHRMFTGTSFLGYEEEPATEDDPPVARLRAAGAIILGTTNMHEIGSGVTGYNMNYGTVRNPYNPKCYTGGSSSGSAAAVASGLVPLALGLDGGGSIRIPSSMCGVVGIKPTFQRIPPAAADCPSVAHVGPIAGSVRDAAIGYAIMSGGDEASFPRGMTQPPVDLHSFEDTSSLKGVRIGYFSDYTNHSSPEIAEAVTKTLKALKARGAELVETPLHHLTAIHVAHSITITSEFAQNLDKYYERFGEMSPEVQLILTFGRSFTAMDFLAAQRVRAFALRQFQENVLSKVDAFVTPSTGITAPEIPPEALAVGELNAAQLGNIFRFSVYGNLIGVPGVAVPIGYDSYGLPMSIQFQTAHWQEDTMLRLAHATEDMYAKTQKKPQIYFSILDDAAKQSSN</sequence>
<dbReference type="Gene3D" id="3.90.1300.10">
    <property type="entry name" value="Amidase signature (AS) domain"/>
    <property type="match status" value="1"/>
</dbReference>
<proteinExistence type="inferred from homology"/>
<dbReference type="InterPro" id="IPR000120">
    <property type="entry name" value="Amidase"/>
</dbReference>
<dbReference type="EMBL" id="MJFZ01000109">
    <property type="protein sequence ID" value="RAW37580.1"/>
    <property type="molecule type" value="Genomic_DNA"/>
</dbReference>
<dbReference type="STRING" id="29920.A0A329SLL9"/>
<evidence type="ECO:0000313" key="11">
    <source>
        <dbReference type="Proteomes" id="UP000251314"/>
    </source>
</evidence>
<dbReference type="PANTHER" id="PTHR11895">
    <property type="entry name" value="TRANSAMIDASE"/>
    <property type="match status" value="1"/>
</dbReference>
<name>A0A329SLL9_9STRA</name>
<comment type="similarity">
    <text evidence="1">Belongs to the amidase family.</text>
</comment>
<dbReference type="Proteomes" id="UP000688947">
    <property type="component" value="Unassembled WGS sequence"/>
</dbReference>
<dbReference type="Pfam" id="PF01425">
    <property type="entry name" value="Amidase"/>
    <property type="match status" value="1"/>
</dbReference>
<dbReference type="EMBL" id="RCMG01000030">
    <property type="protein sequence ID" value="KAG2867117.1"/>
    <property type="molecule type" value="Genomic_DNA"/>
</dbReference>
<evidence type="ECO:0000313" key="9">
    <source>
        <dbReference type="EMBL" id="KAG6966684.1"/>
    </source>
</evidence>
<protein>
    <submittedName>
        <fullName evidence="10">Fatty acid amide hydrolase</fullName>
    </submittedName>
</protein>
<evidence type="ECO:0000256" key="2">
    <source>
        <dbReference type="SAM" id="SignalP"/>
    </source>
</evidence>
<dbReference type="InterPro" id="IPR020556">
    <property type="entry name" value="Amidase_CS"/>
</dbReference>
<dbReference type="PANTHER" id="PTHR11895:SF67">
    <property type="entry name" value="AMIDASE DOMAIN-CONTAINING PROTEIN"/>
    <property type="match status" value="1"/>
</dbReference>
<dbReference type="GO" id="GO:0016787">
    <property type="term" value="F:hydrolase activity"/>
    <property type="evidence" value="ECO:0007669"/>
    <property type="project" value="UniProtKB-KW"/>
</dbReference>
<evidence type="ECO:0000313" key="7">
    <source>
        <dbReference type="EMBL" id="KAG2989628.1"/>
    </source>
</evidence>
<evidence type="ECO:0000313" key="8">
    <source>
        <dbReference type="EMBL" id="KAG3226185.1"/>
    </source>
</evidence>
<dbReference type="EMBL" id="RCMK01000032">
    <property type="protein sequence ID" value="KAG2952855.1"/>
    <property type="molecule type" value="Genomic_DNA"/>
</dbReference>